<evidence type="ECO:0000313" key="2">
    <source>
        <dbReference type="EMBL" id="KDQ51458.1"/>
    </source>
</evidence>
<sequence>MSKALLPPLHPITTLSAFPTSLNSSPKSHSHQPHHPSRHTLQSSGIAIWLKRYCDPSLNGNSLRSSGTEEYRIDESDARQERVDDRLWYMTRFQTSKSLQVQKLRRNTNEERDYALLECIAVPDRRDMVCLVHQTKTTQHFFPLHTPTLIDITRPHPLPTSPPFPSPYLPIRSRTLKHYPLSLPKRLQPSHPKRQPANPIHKLHFPSSTSHSRTFLQCYLHPIHPRFWYLQHTGCSFMNTLNSLNVNRRPKTPQAEPSLGSIQLTLMLSMANEIEAKYARGGSDLRRSDKEG</sequence>
<dbReference type="EMBL" id="KL197748">
    <property type="protein sequence ID" value="KDQ51458.1"/>
    <property type="molecule type" value="Genomic_DNA"/>
</dbReference>
<dbReference type="InParanoid" id="A0A067P994"/>
<protein>
    <submittedName>
        <fullName evidence="2">Uncharacterized protein</fullName>
    </submittedName>
</protein>
<proteinExistence type="predicted"/>
<dbReference type="HOGENOM" id="CLU_953347_0_0_1"/>
<dbReference type="Proteomes" id="UP000027265">
    <property type="component" value="Unassembled WGS sequence"/>
</dbReference>
<name>A0A067P994_9AGAM</name>
<evidence type="ECO:0000256" key="1">
    <source>
        <dbReference type="SAM" id="MobiDB-lite"/>
    </source>
</evidence>
<keyword evidence="3" id="KW-1185">Reference proteome</keyword>
<organism evidence="2 3">
    <name type="scientific">Jaapia argillacea MUCL 33604</name>
    <dbReference type="NCBI Taxonomy" id="933084"/>
    <lineage>
        <taxon>Eukaryota</taxon>
        <taxon>Fungi</taxon>
        <taxon>Dikarya</taxon>
        <taxon>Basidiomycota</taxon>
        <taxon>Agaricomycotina</taxon>
        <taxon>Agaricomycetes</taxon>
        <taxon>Agaricomycetidae</taxon>
        <taxon>Jaapiales</taxon>
        <taxon>Jaapiaceae</taxon>
        <taxon>Jaapia</taxon>
    </lineage>
</organism>
<reference evidence="3" key="1">
    <citation type="journal article" date="2014" name="Proc. Natl. Acad. Sci. U.S.A.">
        <title>Extensive sampling of basidiomycete genomes demonstrates inadequacy of the white-rot/brown-rot paradigm for wood decay fungi.</title>
        <authorList>
            <person name="Riley R."/>
            <person name="Salamov A.A."/>
            <person name="Brown D.W."/>
            <person name="Nagy L.G."/>
            <person name="Floudas D."/>
            <person name="Held B.W."/>
            <person name="Levasseur A."/>
            <person name="Lombard V."/>
            <person name="Morin E."/>
            <person name="Otillar R."/>
            <person name="Lindquist E.A."/>
            <person name="Sun H."/>
            <person name="LaButti K.M."/>
            <person name="Schmutz J."/>
            <person name="Jabbour D."/>
            <person name="Luo H."/>
            <person name="Baker S.E."/>
            <person name="Pisabarro A.G."/>
            <person name="Walton J.D."/>
            <person name="Blanchette R.A."/>
            <person name="Henrissat B."/>
            <person name="Martin F."/>
            <person name="Cullen D."/>
            <person name="Hibbett D.S."/>
            <person name="Grigoriev I.V."/>
        </authorList>
    </citation>
    <scope>NUCLEOTIDE SEQUENCE [LARGE SCALE GENOMIC DNA]</scope>
    <source>
        <strain evidence="3">MUCL 33604</strain>
    </source>
</reference>
<feature type="compositionally biased region" description="Basic residues" evidence="1">
    <location>
        <begin position="28"/>
        <end position="38"/>
    </location>
</feature>
<evidence type="ECO:0000313" key="3">
    <source>
        <dbReference type="Proteomes" id="UP000027265"/>
    </source>
</evidence>
<dbReference type="AlphaFoldDB" id="A0A067P994"/>
<gene>
    <name evidence="2" type="ORF">JAAARDRAFT_199107</name>
</gene>
<feature type="region of interest" description="Disordered" evidence="1">
    <location>
        <begin position="17"/>
        <end position="40"/>
    </location>
</feature>
<accession>A0A067P994</accession>